<dbReference type="PANTHER" id="PTHR42783">
    <property type="entry name" value="GLUTAMATE SYNTHASE [NADPH] SMALL CHAIN"/>
    <property type="match status" value="1"/>
</dbReference>
<comment type="caution">
    <text evidence="3">The sequence shown here is derived from an EMBL/GenBank/DDBJ whole genome shotgun (WGS) entry which is preliminary data.</text>
</comment>
<dbReference type="Pfam" id="PF13247">
    <property type="entry name" value="Fer4_11"/>
    <property type="match status" value="1"/>
</dbReference>
<dbReference type="InterPro" id="IPR009010">
    <property type="entry name" value="Asp_de-COase-like_dom_sf"/>
</dbReference>
<dbReference type="InterPro" id="IPR017896">
    <property type="entry name" value="4Fe4S_Fe-S-bd"/>
</dbReference>
<dbReference type="AlphaFoldDB" id="A0A839V796"/>
<name>A0A839V796_9GAMM</name>
<proteinExistence type="predicted"/>
<organism evidence="3 4">
    <name type="scientific">Halomonas cerina</name>
    <dbReference type="NCBI Taxonomy" id="447424"/>
    <lineage>
        <taxon>Bacteria</taxon>
        <taxon>Pseudomonadati</taxon>
        <taxon>Pseudomonadota</taxon>
        <taxon>Gammaproteobacteria</taxon>
        <taxon>Oceanospirillales</taxon>
        <taxon>Halomonadaceae</taxon>
        <taxon>Halomonas</taxon>
    </lineage>
</organism>
<reference evidence="3 4" key="1">
    <citation type="submission" date="2020-08" db="EMBL/GenBank/DDBJ databases">
        <title>Genomic Encyclopedia of Type Strains, Phase III (KMG-III): the genomes of soil and plant-associated and newly described type strains.</title>
        <authorList>
            <person name="Whitman W."/>
        </authorList>
    </citation>
    <scope>NUCLEOTIDE SEQUENCE [LARGE SCALE GENOMIC DNA]</scope>
    <source>
        <strain evidence="3 4">CECT 7282</strain>
    </source>
</reference>
<accession>A0A839V796</accession>
<dbReference type="InterPro" id="IPR030948">
    <property type="entry name" value="TAT_var_transloc_signal_dom"/>
</dbReference>
<dbReference type="SUPFAM" id="SSF53706">
    <property type="entry name" value="Formate dehydrogenase/DMSO reductase, domains 1-3"/>
    <property type="match status" value="1"/>
</dbReference>
<keyword evidence="4" id="KW-1185">Reference proteome</keyword>
<dbReference type="Gene3D" id="2.40.40.20">
    <property type="match status" value="1"/>
</dbReference>
<dbReference type="PROSITE" id="PS51379">
    <property type="entry name" value="4FE4S_FER_2"/>
    <property type="match status" value="3"/>
</dbReference>
<feature type="domain" description="4Fe-4S ferredoxin-type" evidence="2">
    <location>
        <begin position="812"/>
        <end position="843"/>
    </location>
</feature>
<feature type="compositionally biased region" description="Polar residues" evidence="1">
    <location>
        <begin position="994"/>
        <end position="1009"/>
    </location>
</feature>
<sequence>MSSMSHNDLQQIRQRLSHARGPQYWRSLEELAESEAFGRFLHQEFPRLGAVWEAPLDRRGALKLMAASLALAGLTACGRQPPEFIVPYVNMPEGQVPGVLRDYATSHLVGGYAHGVLARSHQGRPVKLEGNPQHPATLGACDIFSQASVLSLYDPDRAAAVMHRGNIAGYDDWLMALWERRRTWEAREGRGLAILTGSLTSPSQHDRLSTLLARWPQARWYVHEPIDRRAVYAGSELLFGRPLEAVYHFERTRVVVSLDADFLQMQPGFLRYAHDLMTRRRPRDNDDVLTRLYVVESTPSITGSVADHRHRLDYRQVEAFARQLARALGVAVEPPDRPGVAESWLNPLVDDLRRHAGEAVVVPGDRQPPAVHAIAHAINQQLEAHGRTLAFITPVDAGHAAPGLDALTEAMQAGEVDDLVVMGTNPVYTAPADLAFERAYRQVPWRLHWGETYNETGRLSHWHIPATHALETWGDARAFDGTTSFLQPLIQPLHGGKTGLQLLTALTRGIDEDARELLVGYWRERHDEEDFTTFWRRCLHDGLLAGSTSLAVEVTPREGWMNALPPPPSAKEPAEGITLQLQPDAAVWDGHYANNGWLQELPRPLTKLTWSNALLVSPALAEARGLMEGEVVRISTRDHRLEVPVYVLPGMPERAVTLSLGYGRKGIGQVADGVGHNAYRLQASRQRWAIPVELEKTGDHENLAVTQHHHAIEGRDLIRATTLEAYRDNPAFAKHPPPQESLYPEPWPADRQAEHAWGMVVDLSACIGCNACVMGCQAENNIPVVGPEEVRRGREMHWIRIDRYFEGPLESPRLIFQPVLCMHCENAPCEYVCPVGATQHSASGLNEMIYNRCIGTRYCSQNCPYKVRRFNWFDYTGRQATYPQPDAVHNPEVTIRSRGVMEKCTFCVQRINRARITADVTDQPIRDGELQTACQQACPTQAIVFGDISDSQSQVRKLKEHPLAYGMLEHLNTRPRVSYLAGVGNPNREIETPQDVSRVNPDRTQSQTRGGPGSDEPVVRHFDPEVASGGKEGAA</sequence>
<evidence type="ECO:0000313" key="3">
    <source>
        <dbReference type="EMBL" id="MBB3189665.1"/>
    </source>
</evidence>
<feature type="domain" description="4Fe-4S ferredoxin-type" evidence="2">
    <location>
        <begin position="757"/>
        <end position="787"/>
    </location>
</feature>
<dbReference type="Gene3D" id="3.30.70.20">
    <property type="match status" value="2"/>
</dbReference>
<dbReference type="CDD" id="cd02784">
    <property type="entry name" value="MopB_CT_PHLH"/>
    <property type="match status" value="1"/>
</dbReference>
<evidence type="ECO:0000313" key="4">
    <source>
        <dbReference type="Proteomes" id="UP000547614"/>
    </source>
</evidence>
<dbReference type="NCBIfam" id="TIGR04519">
    <property type="entry name" value="MoCo_extend_TAT"/>
    <property type="match status" value="1"/>
</dbReference>
<dbReference type="SUPFAM" id="SSF50692">
    <property type="entry name" value="ADC-like"/>
    <property type="match status" value="1"/>
</dbReference>
<gene>
    <name evidence="3" type="ORF">FHR94_000889</name>
</gene>
<dbReference type="PANTHER" id="PTHR42783:SF3">
    <property type="entry name" value="GLUTAMATE SYNTHASE [NADPH] SMALL CHAIN-RELATED"/>
    <property type="match status" value="1"/>
</dbReference>
<dbReference type="CDD" id="cd10551">
    <property type="entry name" value="PsrB"/>
    <property type="match status" value="1"/>
</dbReference>
<dbReference type="Gene3D" id="3.40.50.740">
    <property type="match status" value="1"/>
</dbReference>
<dbReference type="EMBL" id="JACHXP010000003">
    <property type="protein sequence ID" value="MBB3189665.1"/>
    <property type="molecule type" value="Genomic_DNA"/>
</dbReference>
<dbReference type="SUPFAM" id="SSF54862">
    <property type="entry name" value="4Fe-4S ferredoxins"/>
    <property type="match status" value="1"/>
</dbReference>
<dbReference type="RefSeq" id="WP_183324406.1">
    <property type="nucleotide sequence ID" value="NZ_JACHXP010000003.1"/>
</dbReference>
<evidence type="ECO:0000259" key="2">
    <source>
        <dbReference type="PROSITE" id="PS51379"/>
    </source>
</evidence>
<feature type="region of interest" description="Disordered" evidence="1">
    <location>
        <begin position="982"/>
        <end position="1035"/>
    </location>
</feature>
<feature type="domain" description="4Fe-4S ferredoxin-type" evidence="2">
    <location>
        <begin position="844"/>
        <end position="873"/>
    </location>
</feature>
<protein>
    <submittedName>
        <fullName evidence="3">Molybdopterin-containing oxidoreductase family iron-sulfur binding subunit</fullName>
    </submittedName>
</protein>
<dbReference type="Proteomes" id="UP000547614">
    <property type="component" value="Unassembled WGS sequence"/>
</dbReference>
<evidence type="ECO:0000256" key="1">
    <source>
        <dbReference type="SAM" id="MobiDB-lite"/>
    </source>
</evidence>